<dbReference type="InterPro" id="IPR033900">
    <property type="entry name" value="Gram_neg_porin_domain"/>
</dbReference>
<dbReference type="STRING" id="680026.AB733_03020"/>
<dbReference type="Proteomes" id="UP000240481">
    <property type="component" value="Unassembled WGS sequence"/>
</dbReference>
<organism evidence="3 4">
    <name type="scientific">Photobacterium swingsii</name>
    <dbReference type="NCBI Taxonomy" id="680026"/>
    <lineage>
        <taxon>Bacteria</taxon>
        <taxon>Pseudomonadati</taxon>
        <taxon>Pseudomonadota</taxon>
        <taxon>Gammaproteobacteria</taxon>
        <taxon>Vibrionales</taxon>
        <taxon>Vibrionaceae</taxon>
        <taxon>Photobacterium</taxon>
    </lineage>
</organism>
<reference evidence="3 4" key="1">
    <citation type="submission" date="2018-01" db="EMBL/GenBank/DDBJ databases">
        <title>Whole genome sequencing of Histamine producing bacteria.</title>
        <authorList>
            <person name="Butler K."/>
        </authorList>
    </citation>
    <scope>NUCLEOTIDE SEQUENCE [LARGE SCALE GENOMIC DNA]</scope>
    <source>
        <strain evidence="3 4">DSM 24669</strain>
    </source>
</reference>
<keyword evidence="1" id="KW-0732">Signal</keyword>
<proteinExistence type="predicted"/>
<keyword evidence="4" id="KW-1185">Reference proteome</keyword>
<evidence type="ECO:0000313" key="4">
    <source>
        <dbReference type="Proteomes" id="UP000240481"/>
    </source>
</evidence>
<feature type="chain" id="PRO_5030009166" description="Porin domain-containing protein" evidence="1">
    <location>
        <begin position="20"/>
        <end position="346"/>
    </location>
</feature>
<dbReference type="AlphaFoldDB" id="A0A0J8VER0"/>
<dbReference type="OrthoDB" id="197869at2"/>
<name>A0A0J8VER0_9GAMM</name>
<evidence type="ECO:0000256" key="1">
    <source>
        <dbReference type="SAM" id="SignalP"/>
    </source>
</evidence>
<comment type="caution">
    <text evidence="3">The sequence shown here is derived from an EMBL/GenBank/DDBJ whole genome shotgun (WGS) entry which is preliminary data.</text>
</comment>
<feature type="signal peptide" evidence="1">
    <location>
        <begin position="1"/>
        <end position="19"/>
    </location>
</feature>
<sequence length="346" mass="39532">MNIRYPLLVAAAMPLTSLAAIDITDNFSISGFGSTSIAKSNNSTPLFIHREITDETCYDCDTIFGIQADYTITEALNASLQVVKRPQDKWSDPEIEWAYLSYEINELTVNGGRLRLPLFLASEYYYVGQAYTWARPPQEVYDSILGFTFYDGFSVRWQTSISDELTASVMPFYGFGRENKTKLGSYELMFETDYMAGLSAEISGFNYRIHSAYMHTKFKQNGGDPENMNIFTLGGEYSLDQWLFMAELENDKLQTNWYVSAGYSFDAFTPYVTYGQSHERRYSKSVTAGVRYDVTPQISLNAEWQGVYLPQERYDQGKDGQFVMPPIALQEDKDVQAYTLMINFVF</sequence>
<protein>
    <recommendedName>
        <fullName evidence="2">Porin domain-containing protein</fullName>
    </recommendedName>
</protein>
<evidence type="ECO:0000313" key="3">
    <source>
        <dbReference type="EMBL" id="PSW25385.1"/>
    </source>
</evidence>
<gene>
    <name evidence="3" type="ORF">C9I94_06950</name>
</gene>
<dbReference type="InterPro" id="IPR023614">
    <property type="entry name" value="Porin_dom_sf"/>
</dbReference>
<evidence type="ECO:0000259" key="2">
    <source>
        <dbReference type="Pfam" id="PF13609"/>
    </source>
</evidence>
<feature type="domain" description="Porin" evidence="2">
    <location>
        <begin position="163"/>
        <end position="303"/>
    </location>
</feature>
<dbReference type="Gene3D" id="2.40.160.10">
    <property type="entry name" value="Porin"/>
    <property type="match status" value="1"/>
</dbReference>
<dbReference type="SUPFAM" id="SSF56935">
    <property type="entry name" value="Porins"/>
    <property type="match status" value="1"/>
</dbReference>
<accession>A0A0J8VER0</accession>
<dbReference type="RefSeq" id="WP_048897439.1">
    <property type="nucleotide sequence ID" value="NZ_AP024853.1"/>
</dbReference>
<dbReference type="GO" id="GO:0016020">
    <property type="term" value="C:membrane"/>
    <property type="evidence" value="ECO:0007669"/>
    <property type="project" value="InterPro"/>
</dbReference>
<dbReference type="Pfam" id="PF13609">
    <property type="entry name" value="Porin_4"/>
    <property type="match status" value="1"/>
</dbReference>
<dbReference type="GO" id="GO:0015288">
    <property type="term" value="F:porin activity"/>
    <property type="evidence" value="ECO:0007669"/>
    <property type="project" value="InterPro"/>
</dbReference>
<dbReference type="EMBL" id="PYLZ01000003">
    <property type="protein sequence ID" value="PSW25385.1"/>
    <property type="molecule type" value="Genomic_DNA"/>
</dbReference>